<dbReference type="Proteomes" id="UP001209854">
    <property type="component" value="Unassembled WGS sequence"/>
</dbReference>
<protein>
    <submittedName>
        <fullName evidence="1">Uncharacterized protein</fullName>
    </submittedName>
</protein>
<dbReference type="SUPFAM" id="SSF54001">
    <property type="entry name" value="Cysteine proteinases"/>
    <property type="match status" value="1"/>
</dbReference>
<dbReference type="InterPro" id="IPR038765">
    <property type="entry name" value="Papain-like_cys_pep_sf"/>
</dbReference>
<sequence>MNEFQRKISSSHLEVGDVLFKLLNNTSGIIAKGISLFSPVPLWLNFSGYRRKTSNLYSQDPCKVTHAAFSMGQDGLFEYDETRGIFEIMRFRGAGVTYTPDPDFKTHGGKEYLVVRCINKKLSEKAYRKALTVHSCWATSRSTSYGIRRAINSFFFQIRGPSITDERLRILQKRLMNETESLIKTNRVNFFCSEFIAFIYIWAAIELTYHRHFDDPLKIFGTDHVRLIPSELFCRMLHHGQFIPLL</sequence>
<evidence type="ECO:0000313" key="1">
    <source>
        <dbReference type="EMBL" id="MCW7554317.1"/>
    </source>
</evidence>
<dbReference type="RefSeq" id="WP_262564053.1">
    <property type="nucleotide sequence ID" value="NZ_JAPFCC010000001.1"/>
</dbReference>
<dbReference type="Gene3D" id="3.90.1720.10">
    <property type="entry name" value="endopeptidase domain like (from Nostoc punctiforme)"/>
    <property type="match status" value="1"/>
</dbReference>
<gene>
    <name evidence="1" type="ORF">NX722_17165</name>
</gene>
<name>A0ABT3MY81_9GAMM</name>
<reference evidence="1 2" key="1">
    <citation type="submission" date="2022-10" db="EMBL/GenBank/DDBJ databases">
        <title>High-quality genome sequences of two octocoral-associated bacteria, Endozoicomonas euniceicola EF212 and Endozoicomonas gorgoniicola PS125.</title>
        <authorList>
            <person name="Chiou Y.-J."/>
            <person name="Chen Y.-H."/>
        </authorList>
    </citation>
    <scope>NUCLEOTIDE SEQUENCE [LARGE SCALE GENOMIC DNA]</scope>
    <source>
        <strain evidence="1 2">PS125</strain>
    </source>
</reference>
<evidence type="ECO:0000313" key="2">
    <source>
        <dbReference type="Proteomes" id="UP001209854"/>
    </source>
</evidence>
<comment type="caution">
    <text evidence="1">The sequence shown here is derived from an EMBL/GenBank/DDBJ whole genome shotgun (WGS) entry which is preliminary data.</text>
</comment>
<dbReference type="EMBL" id="JAPFCC010000001">
    <property type="protein sequence ID" value="MCW7554317.1"/>
    <property type="molecule type" value="Genomic_DNA"/>
</dbReference>
<keyword evidence="2" id="KW-1185">Reference proteome</keyword>
<organism evidence="1 2">
    <name type="scientific">Endozoicomonas gorgoniicola</name>
    <dbReference type="NCBI Taxonomy" id="1234144"/>
    <lineage>
        <taxon>Bacteria</taxon>
        <taxon>Pseudomonadati</taxon>
        <taxon>Pseudomonadota</taxon>
        <taxon>Gammaproteobacteria</taxon>
        <taxon>Oceanospirillales</taxon>
        <taxon>Endozoicomonadaceae</taxon>
        <taxon>Endozoicomonas</taxon>
    </lineage>
</organism>
<proteinExistence type="predicted"/>
<accession>A0ABT3MY81</accession>